<evidence type="ECO:0000259" key="1">
    <source>
        <dbReference type="Pfam" id="PF08281"/>
    </source>
</evidence>
<accession>A0A089L4P4</accession>
<organism evidence="2 3">
    <name type="scientific">Paenibacillus borealis</name>
    <dbReference type="NCBI Taxonomy" id="160799"/>
    <lineage>
        <taxon>Bacteria</taxon>
        <taxon>Bacillati</taxon>
        <taxon>Bacillota</taxon>
        <taxon>Bacilli</taxon>
        <taxon>Bacillales</taxon>
        <taxon>Paenibacillaceae</taxon>
        <taxon>Paenibacillus</taxon>
    </lineage>
</organism>
<dbReference type="KEGG" id="pbd:PBOR_01340"/>
<keyword evidence="3" id="KW-1185">Reference proteome</keyword>
<dbReference type="AlphaFoldDB" id="A0A089L4P4"/>
<name>A0A089L4P4_PAEBO</name>
<dbReference type="Pfam" id="PF08281">
    <property type="entry name" value="Sigma70_r4_2"/>
    <property type="match status" value="1"/>
</dbReference>
<evidence type="ECO:0000313" key="3">
    <source>
        <dbReference type="Proteomes" id="UP000029518"/>
    </source>
</evidence>
<dbReference type="InterPro" id="IPR013249">
    <property type="entry name" value="RNA_pol_sigma70_r4_t2"/>
</dbReference>
<dbReference type="InterPro" id="IPR014284">
    <property type="entry name" value="RNA_pol_sigma-70_dom"/>
</dbReference>
<dbReference type="GO" id="GO:0016987">
    <property type="term" value="F:sigma factor activity"/>
    <property type="evidence" value="ECO:0007669"/>
    <property type="project" value="InterPro"/>
</dbReference>
<sequence>MDRAQTVYERYKNEICRIGWRVQYRARKINRVECPLLDNIQAGTNFTQASENKIMIEQITEGLPAFEKSILYKIYLEGYSEAEVAKQLNMSQQAVSKWKKKILSQLSQTTKLLD</sequence>
<proteinExistence type="predicted"/>
<dbReference type="Proteomes" id="UP000029518">
    <property type="component" value="Chromosome"/>
</dbReference>
<dbReference type="SUPFAM" id="SSF88659">
    <property type="entry name" value="Sigma3 and sigma4 domains of RNA polymerase sigma factors"/>
    <property type="match status" value="1"/>
</dbReference>
<reference evidence="2" key="1">
    <citation type="submission" date="2014-08" db="EMBL/GenBank/DDBJ databases">
        <title>Comparative genomics of the Paenibacillus odorifer group.</title>
        <authorList>
            <person name="den Bakker H.C."/>
            <person name="Tsai Y.-C.Y.-C."/>
            <person name="Martin N."/>
            <person name="Korlach J."/>
            <person name="Wiedmann M."/>
        </authorList>
    </citation>
    <scope>NUCLEOTIDE SEQUENCE [LARGE SCALE GENOMIC DNA]</scope>
    <source>
        <strain evidence="2">DSM 13188</strain>
    </source>
</reference>
<dbReference type="Gene3D" id="1.20.140.160">
    <property type="match status" value="1"/>
</dbReference>
<dbReference type="OrthoDB" id="2471618at2"/>
<dbReference type="GO" id="GO:0003677">
    <property type="term" value="F:DNA binding"/>
    <property type="evidence" value="ECO:0007669"/>
    <property type="project" value="InterPro"/>
</dbReference>
<protein>
    <recommendedName>
        <fullName evidence="1">RNA polymerase sigma factor 70 region 4 type 2 domain-containing protein</fullName>
    </recommendedName>
</protein>
<feature type="domain" description="RNA polymerase sigma factor 70 region 4 type 2" evidence="1">
    <location>
        <begin position="55"/>
        <end position="105"/>
    </location>
</feature>
<dbReference type="HOGENOM" id="CLU_155743_0_0_9"/>
<gene>
    <name evidence="2" type="ORF">PBOR_01340</name>
</gene>
<dbReference type="EMBL" id="CP009285">
    <property type="protein sequence ID" value="AIQ55762.1"/>
    <property type="molecule type" value="Genomic_DNA"/>
</dbReference>
<dbReference type="NCBIfam" id="TIGR02937">
    <property type="entry name" value="sigma70-ECF"/>
    <property type="match status" value="1"/>
</dbReference>
<evidence type="ECO:0000313" key="2">
    <source>
        <dbReference type="EMBL" id="AIQ55762.1"/>
    </source>
</evidence>
<dbReference type="InterPro" id="IPR013324">
    <property type="entry name" value="RNA_pol_sigma_r3/r4-like"/>
</dbReference>
<dbReference type="GO" id="GO:0006352">
    <property type="term" value="P:DNA-templated transcription initiation"/>
    <property type="evidence" value="ECO:0007669"/>
    <property type="project" value="InterPro"/>
</dbReference>